<comment type="caution">
    <text evidence="1">The sequence shown here is derived from an EMBL/GenBank/DDBJ whole genome shotgun (WGS) entry which is preliminary data.</text>
</comment>
<protein>
    <submittedName>
        <fullName evidence="1">Uncharacterized protein</fullName>
    </submittedName>
</protein>
<gene>
    <name evidence="1" type="ORF">GTI81_16930</name>
</gene>
<accession>A0AAP6VAF2</accession>
<sequence>MQSLTLKRVQKFDISQPISLSDDNNVLGTIAPDSPKTLTVESRIFKVFNATFMETINESIFVLNDDAELQAINEYKRSEVFKVFYDTTDKVLYSTAPSAISRNFFKTLEETEPSKVKLSNFIFDFKTIQTKLNSTRGIAFTTEEEGVQKKRFTGDNVEANQEAGEALTDDTATFLIGKMDILQKERTIGFTKAGALLMYSSLNDIDNENPFLNAARAIIKIIS</sequence>
<organism evidence="1 2">
    <name type="scientific">Enterococcus faecalis</name>
    <name type="common">Streptococcus faecalis</name>
    <dbReference type="NCBI Taxonomy" id="1351"/>
    <lineage>
        <taxon>Bacteria</taxon>
        <taxon>Bacillati</taxon>
        <taxon>Bacillota</taxon>
        <taxon>Bacilli</taxon>
        <taxon>Lactobacillales</taxon>
        <taxon>Enterococcaceae</taxon>
        <taxon>Enterococcus</taxon>
    </lineage>
</organism>
<dbReference type="RefSeq" id="WP_002398611.1">
    <property type="nucleotide sequence ID" value="NZ_CABGRX010000001.1"/>
</dbReference>
<evidence type="ECO:0000313" key="1">
    <source>
        <dbReference type="EMBL" id="MXS54350.1"/>
    </source>
</evidence>
<dbReference type="AlphaFoldDB" id="A0AAP6VAF2"/>
<name>A0AAP6VAF2_ENTFL</name>
<dbReference type="Proteomes" id="UP000429730">
    <property type="component" value="Unassembled WGS sequence"/>
</dbReference>
<reference evidence="1 2" key="1">
    <citation type="submission" date="2019-04" db="EMBL/GenBank/DDBJ databases">
        <title>Step-wise assembly of the neonatal virome modulated by breast feeding.</title>
        <authorList>
            <person name="Liang G."/>
            <person name="Bushman F."/>
        </authorList>
    </citation>
    <scope>NUCLEOTIDE SEQUENCE [LARGE SCALE GENOMIC DNA]</scope>
    <source>
        <strain evidence="1 2">E3754</strain>
    </source>
</reference>
<evidence type="ECO:0000313" key="2">
    <source>
        <dbReference type="Proteomes" id="UP000429730"/>
    </source>
</evidence>
<dbReference type="EMBL" id="WVTJ01000139">
    <property type="protein sequence ID" value="MXS54350.1"/>
    <property type="molecule type" value="Genomic_DNA"/>
</dbReference>
<proteinExistence type="predicted"/>